<reference evidence="3" key="1">
    <citation type="journal article" date="2020" name="Nature">
        <title>Giant virus diversity and host interactions through global metagenomics.</title>
        <authorList>
            <person name="Schulz F."/>
            <person name="Roux S."/>
            <person name="Paez-Espino D."/>
            <person name="Jungbluth S."/>
            <person name="Walsh D.A."/>
            <person name="Denef V.J."/>
            <person name="McMahon K.D."/>
            <person name="Konstantinidis K.T."/>
            <person name="Eloe-Fadrosh E.A."/>
            <person name="Kyrpides N.C."/>
            <person name="Woyke T."/>
        </authorList>
    </citation>
    <scope>NUCLEOTIDE SEQUENCE</scope>
    <source>
        <strain evidence="3">GVMAG-M-3300027708-5</strain>
    </source>
</reference>
<evidence type="ECO:0000256" key="2">
    <source>
        <dbReference type="SAM" id="Phobius"/>
    </source>
</evidence>
<feature type="coiled-coil region" evidence="1">
    <location>
        <begin position="73"/>
        <end position="100"/>
    </location>
</feature>
<proteinExistence type="predicted"/>
<sequence length="162" mass="18590">MTIIIAQNNNGQNNNIYVYNRIYTYMKYFKPIFLLIIILVCLFYKKLYSIIESLGTLNENAFGAIPQITPEQIEESNKRAAAIEKDKADAEQQIIIQQQQANAALALEQQKAAVALVSEKSTFVQQTPAATQRGPTSYSVVLKPYVQQQQFQPRFNKWSFRY</sequence>
<keyword evidence="2" id="KW-1133">Transmembrane helix</keyword>
<organism evidence="3">
    <name type="scientific">viral metagenome</name>
    <dbReference type="NCBI Taxonomy" id="1070528"/>
    <lineage>
        <taxon>unclassified sequences</taxon>
        <taxon>metagenomes</taxon>
        <taxon>organismal metagenomes</taxon>
    </lineage>
</organism>
<evidence type="ECO:0000313" key="3">
    <source>
        <dbReference type="EMBL" id="QHU04951.1"/>
    </source>
</evidence>
<keyword evidence="2" id="KW-0472">Membrane</keyword>
<name>A0A6C0JIT5_9ZZZZ</name>
<evidence type="ECO:0000256" key="1">
    <source>
        <dbReference type="SAM" id="Coils"/>
    </source>
</evidence>
<accession>A0A6C0JIT5</accession>
<keyword evidence="2" id="KW-0812">Transmembrane</keyword>
<feature type="transmembrane region" description="Helical" evidence="2">
    <location>
        <begin position="28"/>
        <end position="44"/>
    </location>
</feature>
<dbReference type="AlphaFoldDB" id="A0A6C0JIT5"/>
<protein>
    <submittedName>
        <fullName evidence="3">Uncharacterized protein</fullName>
    </submittedName>
</protein>
<keyword evidence="1" id="KW-0175">Coiled coil</keyword>
<dbReference type="EMBL" id="MN740405">
    <property type="protein sequence ID" value="QHU04951.1"/>
    <property type="molecule type" value="Genomic_DNA"/>
</dbReference>